<comment type="caution">
    <text evidence="2">The sequence shown here is derived from an EMBL/GenBank/DDBJ whole genome shotgun (WGS) entry which is preliminary data.</text>
</comment>
<organism evidence="2 3">
    <name type="scientific">Larkinella punicea</name>
    <dbReference type="NCBI Taxonomy" id="2315727"/>
    <lineage>
        <taxon>Bacteria</taxon>
        <taxon>Pseudomonadati</taxon>
        <taxon>Bacteroidota</taxon>
        <taxon>Cytophagia</taxon>
        <taxon>Cytophagales</taxon>
        <taxon>Spirosomataceae</taxon>
        <taxon>Larkinella</taxon>
    </lineage>
</organism>
<evidence type="ECO:0000313" key="3">
    <source>
        <dbReference type="Proteomes" id="UP000253383"/>
    </source>
</evidence>
<sequence length="527" mass="58112">MLQTIKRRRLPILTSLLSASLLFSSCDNGFEELNTNPNALTTPVIPNLFSYSVVKTAGTGYENHRGNLIYAGAIIQHFAALNTYWSGDKYLYNGPYSDAFFETAYGSHIKELEQIISLTKDDPAQSNLYNVARIFRVFAYHRVTDLYGDIPYSEAAKGYLNNTYSPKYDKQADIYADMLNELDLAAPALDATKTGYGAGDIIFAGDLTKWKKFAYSLMLRLGMRLTKVDPAKAETYVKKAIAGGVMQSNDDIAKVNHAEGDDNKRNLDSNTLRTQEYDAANLKGNANSKLSQTFVNFLKNNNDPRLPFIATLWEGNADPTKEAAATAPALQKGLPNGYDVTTIKTLIPTWTDQSMATYSEANLNKIASNSAPTVFQSYAEVEYLLAEAAVRGWGDGQAAAHYNKGVTAAMSMMSLYGGTVPAASITAYLTAHPYLATGTTAQQMEQIGTQYWAVNFLNSYEAYANWRRTGYPVLTPTNYAGNETGGTIMRRLRYPSSEASRNAAQYNAAIAVQGPDLFTTRIWWDKQ</sequence>
<dbReference type="InterPro" id="IPR011990">
    <property type="entry name" value="TPR-like_helical_dom_sf"/>
</dbReference>
<feature type="chain" id="PRO_5016877460" evidence="1">
    <location>
        <begin position="30"/>
        <end position="527"/>
    </location>
</feature>
<dbReference type="SUPFAM" id="SSF48452">
    <property type="entry name" value="TPR-like"/>
    <property type="match status" value="1"/>
</dbReference>
<dbReference type="InterPro" id="IPR041662">
    <property type="entry name" value="SusD-like_2"/>
</dbReference>
<feature type="signal peptide" evidence="1">
    <location>
        <begin position="1"/>
        <end position="29"/>
    </location>
</feature>
<accession>A0A368JNX4</accession>
<evidence type="ECO:0000256" key="1">
    <source>
        <dbReference type="SAM" id="SignalP"/>
    </source>
</evidence>
<gene>
    <name evidence="2" type="ORF">DUE52_10965</name>
</gene>
<dbReference type="Gene3D" id="1.25.40.390">
    <property type="match status" value="1"/>
</dbReference>
<reference evidence="2 3" key="1">
    <citation type="submission" date="2018-07" db="EMBL/GenBank/DDBJ databases">
        <title>Genome analysis of Larkinella rosea.</title>
        <authorList>
            <person name="Zhou Z."/>
            <person name="Wang G."/>
        </authorList>
    </citation>
    <scope>NUCLEOTIDE SEQUENCE [LARGE SCALE GENOMIC DNA]</scope>
    <source>
        <strain evidence="3">zzj9</strain>
    </source>
</reference>
<dbReference type="Pfam" id="PF12771">
    <property type="entry name" value="SusD-like_2"/>
    <property type="match status" value="1"/>
</dbReference>
<keyword evidence="3" id="KW-1185">Reference proteome</keyword>
<proteinExistence type="predicted"/>
<dbReference type="RefSeq" id="WP_114406057.1">
    <property type="nucleotide sequence ID" value="NZ_QOWE01000008.1"/>
</dbReference>
<keyword evidence="1" id="KW-0732">Signal</keyword>
<dbReference type="Proteomes" id="UP000253383">
    <property type="component" value="Unassembled WGS sequence"/>
</dbReference>
<dbReference type="AlphaFoldDB" id="A0A368JNX4"/>
<dbReference type="EMBL" id="QOWE01000008">
    <property type="protein sequence ID" value="RCR69370.1"/>
    <property type="molecule type" value="Genomic_DNA"/>
</dbReference>
<name>A0A368JNX4_9BACT</name>
<evidence type="ECO:0000313" key="2">
    <source>
        <dbReference type="EMBL" id="RCR69370.1"/>
    </source>
</evidence>
<dbReference type="OrthoDB" id="843771at2"/>
<protein>
    <submittedName>
        <fullName evidence="2">SusD/RagB family nutrient-binding outer membrane lipoprotein</fullName>
    </submittedName>
</protein>
<keyword evidence="2" id="KW-0449">Lipoprotein</keyword>
<dbReference type="PROSITE" id="PS51257">
    <property type="entry name" value="PROKAR_LIPOPROTEIN"/>
    <property type="match status" value="1"/>
</dbReference>